<evidence type="ECO:0000313" key="2">
    <source>
        <dbReference type="EMBL" id="KAK9900989.1"/>
    </source>
</evidence>
<evidence type="ECO:0000313" key="4">
    <source>
        <dbReference type="Proteomes" id="UP001491310"/>
    </source>
</evidence>
<feature type="region of interest" description="Disordered" evidence="1">
    <location>
        <begin position="1"/>
        <end position="39"/>
    </location>
</feature>
<feature type="compositionally biased region" description="Basic and acidic residues" evidence="1">
    <location>
        <begin position="1"/>
        <end position="11"/>
    </location>
</feature>
<comment type="caution">
    <text evidence="3">The sequence shown here is derived from an EMBL/GenBank/DDBJ whole genome shotgun (WGS) entry which is preliminary data.</text>
</comment>
<dbReference type="EMBL" id="JALJOT010000019">
    <property type="protein sequence ID" value="KAK9901120.1"/>
    <property type="molecule type" value="Genomic_DNA"/>
</dbReference>
<keyword evidence="4" id="KW-1185">Reference proteome</keyword>
<dbReference type="Proteomes" id="UP001491310">
    <property type="component" value="Unassembled WGS sequence"/>
</dbReference>
<evidence type="ECO:0000313" key="3">
    <source>
        <dbReference type="EMBL" id="KAK9901120.1"/>
    </source>
</evidence>
<protein>
    <submittedName>
        <fullName evidence="3">Uncharacterized protein</fullName>
    </submittedName>
</protein>
<accession>A0ABR2YAL9</accession>
<dbReference type="EMBL" id="JALJOT010000021">
    <property type="protein sequence ID" value="KAK9900989.1"/>
    <property type="molecule type" value="Genomic_DNA"/>
</dbReference>
<proteinExistence type="predicted"/>
<name>A0ABR2YAL9_9CHLO</name>
<reference evidence="3 4" key="1">
    <citation type="journal article" date="2024" name="Nat. Commun.">
        <title>Phylogenomics reveals the evolutionary origins of lichenization in chlorophyte algae.</title>
        <authorList>
            <person name="Puginier C."/>
            <person name="Libourel C."/>
            <person name="Otte J."/>
            <person name="Skaloud P."/>
            <person name="Haon M."/>
            <person name="Grisel S."/>
            <person name="Petersen M."/>
            <person name="Berrin J.G."/>
            <person name="Delaux P.M."/>
            <person name="Dal Grande F."/>
            <person name="Keller J."/>
        </authorList>
    </citation>
    <scope>NUCLEOTIDE SEQUENCE [LARGE SCALE GENOMIC DNA]</scope>
    <source>
        <strain evidence="3 4">SAG 216-7</strain>
    </source>
</reference>
<evidence type="ECO:0000256" key="1">
    <source>
        <dbReference type="SAM" id="MobiDB-lite"/>
    </source>
</evidence>
<feature type="compositionally biased region" description="Basic and acidic residues" evidence="1">
    <location>
        <begin position="30"/>
        <end position="39"/>
    </location>
</feature>
<organism evidence="3 4">
    <name type="scientific">Coccomyxa subellipsoidea</name>
    <dbReference type="NCBI Taxonomy" id="248742"/>
    <lineage>
        <taxon>Eukaryota</taxon>
        <taxon>Viridiplantae</taxon>
        <taxon>Chlorophyta</taxon>
        <taxon>core chlorophytes</taxon>
        <taxon>Trebouxiophyceae</taxon>
        <taxon>Trebouxiophyceae incertae sedis</taxon>
        <taxon>Coccomyxaceae</taxon>
        <taxon>Coccomyxa</taxon>
    </lineage>
</organism>
<reference evidence="3" key="2">
    <citation type="submission" date="2024-04" db="EMBL/GenBank/DDBJ databases">
        <authorList>
            <person name="Dal Grande F."/>
            <person name="Keller J."/>
            <person name="Delaux P.-M."/>
        </authorList>
    </citation>
    <scope>NUCLEOTIDE SEQUENCE</scope>
    <source>
        <strain evidence="3">SAG 216-7</strain>
    </source>
</reference>
<gene>
    <name evidence="3" type="ORF">WJX75_007889</name>
    <name evidence="2" type="ORF">WJX75_009205</name>
</gene>
<sequence>MACQARLRDQDDTSMALPESQQTQRRRITRRNDATEHDRPSVILKTFADLEDEDLCGHAHPLYDDAPLNMNITGVEPSRLARTQPPAHPPSALLHRVIWASTNADCLASKMTSFLAS</sequence>